<feature type="transmembrane region" description="Helical" evidence="6">
    <location>
        <begin position="231"/>
        <end position="249"/>
    </location>
</feature>
<dbReference type="CDD" id="cd16015">
    <property type="entry name" value="LTA_synthase"/>
    <property type="match status" value="1"/>
</dbReference>
<evidence type="ECO:0000256" key="4">
    <source>
        <dbReference type="ARBA" id="ARBA00022989"/>
    </source>
</evidence>
<evidence type="ECO:0000313" key="9">
    <source>
        <dbReference type="Proteomes" id="UP000620064"/>
    </source>
</evidence>
<keyword evidence="4 6" id="KW-1133">Transmembrane helix</keyword>
<keyword evidence="3 6" id="KW-0812">Transmembrane</keyword>
<evidence type="ECO:0000256" key="5">
    <source>
        <dbReference type="ARBA" id="ARBA00023136"/>
    </source>
</evidence>
<accession>A0ABQ2NIE4</accession>
<dbReference type="RefSeq" id="WP_188617077.1">
    <property type="nucleotide sequence ID" value="NZ_BMLV01000002.1"/>
</dbReference>
<dbReference type="SUPFAM" id="SSF53649">
    <property type="entry name" value="Alkaline phosphatase-like"/>
    <property type="match status" value="1"/>
</dbReference>
<dbReference type="InterPro" id="IPR000917">
    <property type="entry name" value="Sulfatase_N"/>
</dbReference>
<feature type="transmembrane region" description="Helical" evidence="6">
    <location>
        <begin position="12"/>
        <end position="33"/>
    </location>
</feature>
<feature type="transmembrane region" description="Helical" evidence="6">
    <location>
        <begin position="83"/>
        <end position="103"/>
    </location>
</feature>
<dbReference type="EMBL" id="BMLV01000002">
    <property type="protein sequence ID" value="GGP03270.1"/>
    <property type="molecule type" value="Genomic_DNA"/>
</dbReference>
<dbReference type="InterPro" id="IPR017850">
    <property type="entry name" value="Alkaline_phosphatase_core_sf"/>
</dbReference>
<dbReference type="PANTHER" id="PTHR47371:SF3">
    <property type="entry name" value="PHOSPHOGLYCEROL TRANSFERASE I"/>
    <property type="match status" value="1"/>
</dbReference>
<feature type="transmembrane region" description="Helical" evidence="6">
    <location>
        <begin position="142"/>
        <end position="165"/>
    </location>
</feature>
<evidence type="ECO:0000256" key="1">
    <source>
        <dbReference type="ARBA" id="ARBA00004651"/>
    </source>
</evidence>
<keyword evidence="5 6" id="KW-0472">Membrane</keyword>
<proteinExistence type="predicted"/>
<evidence type="ECO:0000313" key="8">
    <source>
        <dbReference type="EMBL" id="GGP03270.1"/>
    </source>
</evidence>
<organism evidence="8 9">
    <name type="scientific">Cloacibacterium rupense</name>
    <dbReference type="NCBI Taxonomy" id="517423"/>
    <lineage>
        <taxon>Bacteria</taxon>
        <taxon>Pseudomonadati</taxon>
        <taxon>Bacteroidota</taxon>
        <taxon>Flavobacteriia</taxon>
        <taxon>Flavobacteriales</taxon>
        <taxon>Weeksellaceae</taxon>
    </lineage>
</organism>
<evidence type="ECO:0000256" key="3">
    <source>
        <dbReference type="ARBA" id="ARBA00022692"/>
    </source>
</evidence>
<evidence type="ECO:0000256" key="6">
    <source>
        <dbReference type="SAM" id="Phobius"/>
    </source>
</evidence>
<dbReference type="InterPro" id="IPR050448">
    <property type="entry name" value="OpgB/LTA_synthase_biosynth"/>
</dbReference>
<feature type="transmembrane region" description="Helical" evidence="6">
    <location>
        <begin position="45"/>
        <end position="71"/>
    </location>
</feature>
<evidence type="ECO:0000259" key="7">
    <source>
        <dbReference type="Pfam" id="PF00884"/>
    </source>
</evidence>
<evidence type="ECO:0000256" key="2">
    <source>
        <dbReference type="ARBA" id="ARBA00022475"/>
    </source>
</evidence>
<feature type="transmembrane region" description="Helical" evidence="6">
    <location>
        <begin position="196"/>
        <end position="215"/>
    </location>
</feature>
<name>A0ABQ2NIE4_9FLAO</name>
<feature type="domain" description="Sulfatase N-terminal" evidence="7">
    <location>
        <begin position="322"/>
        <end position="592"/>
    </location>
</feature>
<keyword evidence="2" id="KW-1003">Cell membrane</keyword>
<protein>
    <submittedName>
        <fullName evidence="8">Sulfatase</fullName>
    </submittedName>
</protein>
<dbReference type="Gene3D" id="3.30.1120.80">
    <property type="match status" value="1"/>
</dbReference>
<feature type="transmembrane region" description="Helical" evidence="6">
    <location>
        <begin position="109"/>
        <end position="130"/>
    </location>
</feature>
<dbReference type="Proteomes" id="UP000620064">
    <property type="component" value="Unassembled WGS sequence"/>
</dbReference>
<keyword evidence="9" id="KW-1185">Reference proteome</keyword>
<comment type="subcellular location">
    <subcellularLocation>
        <location evidence="1">Cell membrane</location>
        <topology evidence="1">Multi-pass membrane protein</topology>
    </subcellularLocation>
</comment>
<reference evidence="9" key="1">
    <citation type="journal article" date="2019" name="Int. J. Syst. Evol. Microbiol.">
        <title>The Global Catalogue of Microorganisms (GCM) 10K type strain sequencing project: providing services to taxonomists for standard genome sequencing and annotation.</title>
        <authorList>
            <consortium name="The Broad Institute Genomics Platform"/>
            <consortium name="The Broad Institute Genome Sequencing Center for Infectious Disease"/>
            <person name="Wu L."/>
            <person name="Ma J."/>
        </authorList>
    </citation>
    <scope>NUCLEOTIDE SEQUENCE [LARGE SCALE GENOMIC DNA]</scope>
    <source>
        <strain evidence="9">CGMCC 1.7656</strain>
    </source>
</reference>
<gene>
    <name evidence="8" type="ORF">GCM10010992_11000</name>
</gene>
<comment type="caution">
    <text evidence="8">The sequence shown here is derived from an EMBL/GenBank/DDBJ whole genome shotgun (WGS) entry which is preliminary data.</text>
</comment>
<dbReference type="Gene3D" id="3.40.720.10">
    <property type="entry name" value="Alkaline Phosphatase, subunit A"/>
    <property type="match status" value="1"/>
</dbReference>
<dbReference type="Pfam" id="PF00884">
    <property type="entry name" value="Sulfatase"/>
    <property type="match status" value="1"/>
</dbReference>
<dbReference type="PANTHER" id="PTHR47371">
    <property type="entry name" value="LIPOTEICHOIC ACID SYNTHASE"/>
    <property type="match status" value="1"/>
</dbReference>
<sequence>MYLQKIKPFLGLGILYLIVSFLLRLVFVLHPITTDHFSIGDILKVASIGLVSDIFVFTIASGFLALYFLFLSNGKYENPYGKIILGGFIAAFLYVLLTPNNIFKQYGGSVSEIVLIFLGLKTFLFALMYFLPKQKLKIRNSLYFITLFLYVLLIIFNAVSEYFFYNEFGVRYNFIAVDYLIYTNEVIGNIMESYPIVPLFSIIFLITATITWLIYRKTKKSLLELPNFKQKLVLLGSFIVLVLISIFFIPKLSYDKGNTFKKEIASNGLFKFYEAFTNNTLDFFKFYPNIDGKLAENKVLSALGTTSLDRKIVAELQPEQHKNVVLISIESLSADFMKFYGNRDKITPFLDSLAQQSLFFTNLYATGNRTVRGLEALTLCIPPTAGESIIKRESENKNKFTTGNIFKSKGYTTKFLYGGYSYFDNMKDFFGGNGYQIVDRDNFKPEEITFANVWGVCDEDMAKKAISEMNKDAKSGKPFFHHWMTVSNHRPYTYPEGKIDIPPTSKSRNGGVKYTDYALKKFFEMAAKQDWYKNTVFVIVADHCASSAGKTELPMDKYRIPGMIFSPGFVEPQKFRTIASQIDIMPTLFGLLHFNYQSKFLGQDVFSKNYVPRAYIATYQDLGFVKDNFLTVISPTKKVKQYQLIQKESSSLIHEYNIYFTENLLPKNPRKDLETETIAAYQATSFWLKENKLDK</sequence>